<reference evidence="5" key="2">
    <citation type="submission" date="2020-11" db="EMBL/GenBank/DDBJ databases">
        <authorList>
            <person name="McCartney M.A."/>
            <person name="Auch B."/>
            <person name="Kono T."/>
            <person name="Mallez S."/>
            <person name="Becker A."/>
            <person name="Gohl D.M."/>
            <person name="Silverstein K.A.T."/>
            <person name="Koren S."/>
            <person name="Bechman K.B."/>
            <person name="Herman A."/>
            <person name="Abrahante J.E."/>
            <person name="Garbe J."/>
        </authorList>
    </citation>
    <scope>NUCLEOTIDE SEQUENCE</scope>
    <source>
        <strain evidence="5">Duluth1</strain>
        <tissue evidence="5">Whole animal</tissue>
    </source>
</reference>
<dbReference type="GO" id="GO:0032222">
    <property type="term" value="P:regulation of synaptic transmission, cholinergic"/>
    <property type="evidence" value="ECO:0007669"/>
    <property type="project" value="InterPro"/>
</dbReference>
<keyword evidence="1 4" id="KW-0732">Signal</keyword>
<feature type="signal peptide" evidence="4">
    <location>
        <begin position="1"/>
        <end position="26"/>
    </location>
</feature>
<dbReference type="Pfam" id="PF17064">
    <property type="entry name" value="QVR"/>
    <property type="match status" value="1"/>
</dbReference>
<proteinExistence type="predicted"/>
<evidence type="ECO:0000256" key="1">
    <source>
        <dbReference type="ARBA" id="ARBA00022729"/>
    </source>
</evidence>
<reference evidence="5" key="1">
    <citation type="journal article" date="2019" name="bioRxiv">
        <title>The Genome of the Zebra Mussel, Dreissena polymorpha: A Resource for Invasive Species Research.</title>
        <authorList>
            <person name="McCartney M.A."/>
            <person name="Auch B."/>
            <person name="Kono T."/>
            <person name="Mallez S."/>
            <person name="Zhang Y."/>
            <person name="Obille A."/>
            <person name="Becker A."/>
            <person name="Abrahante J.E."/>
            <person name="Garbe J."/>
            <person name="Badalamenti J.P."/>
            <person name="Herman A."/>
            <person name="Mangelson H."/>
            <person name="Liachko I."/>
            <person name="Sullivan S."/>
            <person name="Sone E.D."/>
            <person name="Koren S."/>
            <person name="Silverstein K.A.T."/>
            <person name="Beckman K.B."/>
            <person name="Gohl D.M."/>
        </authorList>
    </citation>
    <scope>NUCLEOTIDE SEQUENCE</scope>
    <source>
        <strain evidence="5">Duluth1</strain>
        <tissue evidence="5">Whole animal</tissue>
    </source>
</reference>
<evidence type="ECO:0000313" key="5">
    <source>
        <dbReference type="EMBL" id="KAH3841977.1"/>
    </source>
</evidence>
<accession>A0A9D4KMH9</accession>
<evidence type="ECO:0008006" key="7">
    <source>
        <dbReference type="Google" id="ProtNLM"/>
    </source>
</evidence>
<keyword evidence="2" id="KW-0325">Glycoprotein</keyword>
<keyword evidence="3" id="KW-1133">Transmembrane helix</keyword>
<feature type="chain" id="PRO_5038975938" description="Protein quiver" evidence="4">
    <location>
        <begin position="27"/>
        <end position="140"/>
    </location>
</feature>
<protein>
    <recommendedName>
        <fullName evidence="7">Protein quiver</fullName>
    </recommendedName>
</protein>
<name>A0A9D4KMH9_DREPO</name>
<evidence type="ECO:0000313" key="6">
    <source>
        <dbReference type="Proteomes" id="UP000828390"/>
    </source>
</evidence>
<organism evidence="5 6">
    <name type="scientific">Dreissena polymorpha</name>
    <name type="common">Zebra mussel</name>
    <name type="synonym">Mytilus polymorpha</name>
    <dbReference type="NCBI Taxonomy" id="45954"/>
    <lineage>
        <taxon>Eukaryota</taxon>
        <taxon>Metazoa</taxon>
        <taxon>Spiralia</taxon>
        <taxon>Lophotrochozoa</taxon>
        <taxon>Mollusca</taxon>
        <taxon>Bivalvia</taxon>
        <taxon>Autobranchia</taxon>
        <taxon>Heteroconchia</taxon>
        <taxon>Euheterodonta</taxon>
        <taxon>Imparidentia</taxon>
        <taxon>Neoheterodontei</taxon>
        <taxon>Myida</taxon>
        <taxon>Dreissenoidea</taxon>
        <taxon>Dreissenidae</taxon>
        <taxon>Dreissena</taxon>
    </lineage>
</organism>
<evidence type="ECO:0000256" key="3">
    <source>
        <dbReference type="SAM" id="Phobius"/>
    </source>
</evidence>
<feature type="transmembrane region" description="Helical" evidence="3">
    <location>
        <begin position="120"/>
        <end position="137"/>
    </location>
</feature>
<dbReference type="AlphaFoldDB" id="A0A9D4KMH9"/>
<keyword evidence="3" id="KW-0812">Transmembrane</keyword>
<keyword evidence="6" id="KW-1185">Reference proteome</keyword>
<sequence>MSAQHSCKKILILLILCLSLVLECSAQIRCYVCSTQSGEYASLCGDNFRLQSINAYQCEGTCQKTRGYRDEGGRRVVEVTRSCVQYTGDGCKSGPNQGISADICTCNEELCNHGEKKQISAAYLATALIVNLILFLLSKV</sequence>
<comment type="caution">
    <text evidence="5">The sequence shown here is derived from an EMBL/GenBank/DDBJ whole genome shotgun (WGS) entry which is preliminary data.</text>
</comment>
<dbReference type="PANTHER" id="PTHR33562">
    <property type="entry name" value="ATILLA, ISOFORM B-RELATED-RELATED"/>
    <property type="match status" value="1"/>
</dbReference>
<gene>
    <name evidence="5" type="ORF">DPMN_115464</name>
</gene>
<keyword evidence="3" id="KW-0472">Membrane</keyword>
<dbReference type="EMBL" id="JAIWYP010000004">
    <property type="protein sequence ID" value="KAH3841977.1"/>
    <property type="molecule type" value="Genomic_DNA"/>
</dbReference>
<evidence type="ECO:0000256" key="4">
    <source>
        <dbReference type="SAM" id="SignalP"/>
    </source>
</evidence>
<dbReference type="Proteomes" id="UP000828390">
    <property type="component" value="Unassembled WGS sequence"/>
</dbReference>
<dbReference type="InterPro" id="IPR031424">
    <property type="entry name" value="QVR-like"/>
</dbReference>
<evidence type="ECO:0000256" key="2">
    <source>
        <dbReference type="ARBA" id="ARBA00023180"/>
    </source>
</evidence>
<dbReference type="InterPro" id="IPR050975">
    <property type="entry name" value="Sleep_regulator"/>
</dbReference>
<dbReference type="GO" id="GO:0030431">
    <property type="term" value="P:sleep"/>
    <property type="evidence" value="ECO:0007669"/>
    <property type="project" value="InterPro"/>
</dbReference>